<protein>
    <recommendedName>
        <fullName evidence="2">Lipoprotein</fullName>
    </recommendedName>
</protein>
<gene>
    <name evidence="1" type="ORF">CARN6_2618</name>
</gene>
<comment type="caution">
    <text evidence="1">The sequence shown here is derived from an EMBL/GenBank/DDBJ whole genome shotgun (WGS) entry which is preliminary data.</text>
</comment>
<accession>E6QPA0</accession>
<dbReference type="EMBL" id="CABQ01000313">
    <property type="protein sequence ID" value="CBI09071.1"/>
    <property type="molecule type" value="Genomic_DNA"/>
</dbReference>
<sequence>MNRLGLVASGALALLLTACSGPTPLTRHQIGEIIFPGVAQNLVATITIGTPIPANNATLQAAELLGYVRSTPAQHGEVIAELTARGRAASKGPNYFMRLDYPSMATGRPTYDILVASPTVTSIITKQPASYDPRVVRVAVQWKYKLTQFARIAAAHHLRPELFFGLPSVTAISSTRPTAPNLLAPPPPPFSRALARQVHDVSTVLVFHNSISHTWTIQNPTAP</sequence>
<reference evidence="1" key="1">
    <citation type="submission" date="2009-10" db="EMBL/GenBank/DDBJ databases">
        <title>Diversity of trophic interactions inside an arsenic-rich microbial ecosystem.</title>
        <authorList>
            <person name="Bertin P.N."/>
            <person name="Heinrich-Salmeron A."/>
            <person name="Pelletier E."/>
            <person name="Goulhen-Chollet F."/>
            <person name="Arsene-Ploetze F."/>
            <person name="Gallien S."/>
            <person name="Calteau A."/>
            <person name="Vallenet D."/>
            <person name="Casiot C."/>
            <person name="Chane-Woon-Ming B."/>
            <person name="Giloteaux L."/>
            <person name="Barakat M."/>
            <person name="Bonnefoy V."/>
            <person name="Bruneel O."/>
            <person name="Chandler M."/>
            <person name="Cleiss J."/>
            <person name="Duran R."/>
            <person name="Elbaz-Poulichet F."/>
            <person name="Fonknechten N."/>
            <person name="Lauga B."/>
            <person name="Mornico D."/>
            <person name="Ortet P."/>
            <person name="Schaeffer C."/>
            <person name="Siguier P."/>
            <person name="Alexander Thil Smith A."/>
            <person name="Van Dorsselaer A."/>
            <person name="Weissenbach J."/>
            <person name="Medigue C."/>
            <person name="Le Paslier D."/>
        </authorList>
    </citation>
    <scope>NUCLEOTIDE SEQUENCE</scope>
</reference>
<dbReference type="AlphaFoldDB" id="E6QPA0"/>
<name>E6QPA0_9ZZZZ</name>
<dbReference type="PROSITE" id="PS51257">
    <property type="entry name" value="PROKAR_LIPOPROTEIN"/>
    <property type="match status" value="1"/>
</dbReference>
<evidence type="ECO:0000313" key="1">
    <source>
        <dbReference type="EMBL" id="CBI09071.1"/>
    </source>
</evidence>
<evidence type="ECO:0008006" key="2">
    <source>
        <dbReference type="Google" id="ProtNLM"/>
    </source>
</evidence>
<organism evidence="1">
    <name type="scientific">mine drainage metagenome</name>
    <dbReference type="NCBI Taxonomy" id="410659"/>
    <lineage>
        <taxon>unclassified sequences</taxon>
        <taxon>metagenomes</taxon>
        <taxon>ecological metagenomes</taxon>
    </lineage>
</organism>
<proteinExistence type="predicted"/>